<evidence type="ECO:0000313" key="3">
    <source>
        <dbReference type="Proteomes" id="UP001470230"/>
    </source>
</evidence>
<organism evidence="2 3">
    <name type="scientific">Tritrichomonas musculus</name>
    <dbReference type="NCBI Taxonomy" id="1915356"/>
    <lineage>
        <taxon>Eukaryota</taxon>
        <taxon>Metamonada</taxon>
        <taxon>Parabasalia</taxon>
        <taxon>Tritrichomonadida</taxon>
        <taxon>Tritrichomonadidae</taxon>
        <taxon>Tritrichomonas</taxon>
    </lineage>
</organism>
<feature type="transmembrane region" description="Helical" evidence="1">
    <location>
        <begin position="5"/>
        <end position="22"/>
    </location>
</feature>
<gene>
    <name evidence="2" type="ORF">M9Y10_040847</name>
</gene>
<dbReference type="Proteomes" id="UP001470230">
    <property type="component" value="Unassembled WGS sequence"/>
</dbReference>
<keyword evidence="1" id="KW-0472">Membrane</keyword>
<comment type="caution">
    <text evidence="2">The sequence shown here is derived from an EMBL/GenBank/DDBJ whole genome shotgun (WGS) entry which is preliminary data.</text>
</comment>
<keyword evidence="1" id="KW-1133">Transmembrane helix</keyword>
<evidence type="ECO:0000313" key="2">
    <source>
        <dbReference type="EMBL" id="KAK8885399.1"/>
    </source>
</evidence>
<evidence type="ECO:0000256" key="1">
    <source>
        <dbReference type="SAM" id="Phobius"/>
    </source>
</evidence>
<protein>
    <recommendedName>
        <fullName evidence="4">SMP-LTD domain-containing protein</fullName>
    </recommendedName>
</protein>
<dbReference type="EMBL" id="JAPFFF010000007">
    <property type="protein sequence ID" value="KAK8885399.1"/>
    <property type="molecule type" value="Genomic_DNA"/>
</dbReference>
<evidence type="ECO:0008006" key="4">
    <source>
        <dbReference type="Google" id="ProtNLM"/>
    </source>
</evidence>
<accession>A0ABR2K2Y1</accession>
<name>A0ABR2K2Y1_9EUKA</name>
<sequence length="290" mass="33843">MIAFLLGVTTILIIFILILYHLHQFTENSEFQALLDEKNVFHFKHQSNKKEFESFKRKIPLTDETIKWINTIFSHIFSHFRGDSDNSDVESLNKALTNKLPPGFSFKLDSIGKDIIIRKPELFCVQESKEKNNGLNSNEEILQISIPFMYNGLSFTIFSQIDEKNKDNNFIQIPLFEFDFRRIEATIRASFEIQNTKINEDSNNDFNLNLTIELDGDNNFLDFDSSLILNDKKFTVTNCPILGNLIKKILLYLIIKRNLNFIISSSMINFEVFRSFIEEQNVIQAELNLM</sequence>
<proteinExistence type="predicted"/>
<reference evidence="2 3" key="1">
    <citation type="submission" date="2024-04" db="EMBL/GenBank/DDBJ databases">
        <title>Tritrichomonas musculus Genome.</title>
        <authorList>
            <person name="Alves-Ferreira E."/>
            <person name="Grigg M."/>
            <person name="Lorenzi H."/>
            <person name="Galac M."/>
        </authorList>
    </citation>
    <scope>NUCLEOTIDE SEQUENCE [LARGE SCALE GENOMIC DNA]</scope>
    <source>
        <strain evidence="2 3">EAF2021</strain>
    </source>
</reference>
<keyword evidence="3" id="KW-1185">Reference proteome</keyword>
<keyword evidence="1" id="KW-0812">Transmembrane</keyword>